<evidence type="ECO:0000256" key="1">
    <source>
        <dbReference type="ARBA" id="ARBA00004141"/>
    </source>
</evidence>
<evidence type="ECO:0000256" key="2">
    <source>
        <dbReference type="ARBA" id="ARBA00007779"/>
    </source>
</evidence>
<protein>
    <recommendedName>
        <fullName evidence="13">Integral membrane protein</fullName>
    </recommendedName>
</protein>
<keyword evidence="4 8" id="KW-0812">Transmembrane</keyword>
<feature type="compositionally biased region" description="Low complexity" evidence="7">
    <location>
        <begin position="864"/>
        <end position="873"/>
    </location>
</feature>
<dbReference type="EMBL" id="CCKQ01006322">
    <property type="protein sequence ID" value="CDW77628.1"/>
    <property type="molecule type" value="Genomic_DNA"/>
</dbReference>
<feature type="transmembrane region" description="Helical" evidence="8">
    <location>
        <begin position="499"/>
        <end position="518"/>
    </location>
</feature>
<keyword evidence="3" id="KW-0813">Transport</keyword>
<keyword evidence="6 8" id="KW-0472">Membrane</keyword>
<gene>
    <name evidence="11" type="primary">Contig4078.g182</name>
    <name evidence="11" type="ORF">STYLEM_6592</name>
</gene>
<feature type="transmembrane region" description="Helical" evidence="8">
    <location>
        <begin position="665"/>
        <end position="690"/>
    </location>
</feature>
<sequence length="885" mass="103067">MGQLLTIIYLSTIFASIFLLAYAMWRIIWFRNYGGNFNQCLILYILVVEIPIDRNFNIQTINQRKLFYKTKTYHIFVNFISNIIKKLDMDYWVLHTGTDGYLYLLFQRRFLKLLIYFSIISLLVSVPANFTTDSSIEDWFDRTTLNNKELGSFRGWVHVILVLVFTLLTIRAVQKTRRDARIAYQFYHREMSKNHDHEWLKARTVHIKGIPPEDRSGNILRQTLERVIAPTGGQVLGVLLVPDFVNQLVIEGKIKDLKDLQMLIDASGEGRDQYFNCCIPERYKNERSFQQKLDKLDMKMQEESLKPFKPSGHAFVCFDSIKSVNEVIQHFSLGPTQYLKLLYLQVRDKIRMYLQQQSRDRVQSTFIKFEELDAQAQQQGTGDQVLLMNLASDPIDILWRNIGGTSRGVFIFRRLFLHAIGIIIVLFISTPTAMLSTLQKVDIFGIFNFTWAENLPQGSFLKSHLPPLVILGINQILLLLIDLTSVVEKHETHSLYQRAIYTKSVIYLNLNMLIIPAMTLTNSEPFFNIIFNKQFDITQILGNFYIANSGIFFVSICIQQACLSSAFYLMNMPDIFLSYFSPWLALEKRKLFNDSEPWRRKESFCFQYGFFYAQQMTVFAIALIFSSTVPLVTFAAAIFFGLRHYVDCLQLLTYFRKEIDSGGKLISIVTNSALLFVILYQLSMMAFFTIKKKDSEAMVVCIIIVVSIIFTVISYEEVYDLTKIESENDQYRVFNEEAFIKWKSEYEHPLVIGNVKRKARTLGVEIKTVNDWEQFMEDEHVQGMLFSPGERYRKSGFFQMSDDLEKDAQQIQAELNSRLNQSQNPQQYQQNLQQQQQHNRNGSQSNFNNANTNVNTQAINQNQNANQNEYNKQPKQQRKNYALAS</sequence>
<feature type="domain" description="CSC1/OSCA1-like N-terminal transmembrane" evidence="10">
    <location>
        <begin position="4"/>
        <end position="172"/>
    </location>
</feature>
<evidence type="ECO:0000256" key="3">
    <source>
        <dbReference type="ARBA" id="ARBA00022448"/>
    </source>
</evidence>
<evidence type="ECO:0000256" key="7">
    <source>
        <dbReference type="SAM" id="MobiDB-lite"/>
    </source>
</evidence>
<evidence type="ECO:0000259" key="9">
    <source>
        <dbReference type="Pfam" id="PF02714"/>
    </source>
</evidence>
<dbReference type="PANTHER" id="PTHR13018:SF5">
    <property type="entry name" value="RE44586P"/>
    <property type="match status" value="1"/>
</dbReference>
<evidence type="ECO:0000259" key="10">
    <source>
        <dbReference type="Pfam" id="PF13967"/>
    </source>
</evidence>
<evidence type="ECO:0000256" key="6">
    <source>
        <dbReference type="ARBA" id="ARBA00023136"/>
    </source>
</evidence>
<proteinExistence type="inferred from homology"/>
<comment type="subcellular location">
    <subcellularLocation>
        <location evidence="1">Membrane</location>
        <topology evidence="1">Multi-pass membrane protein</topology>
    </subcellularLocation>
</comment>
<evidence type="ECO:0000313" key="11">
    <source>
        <dbReference type="EMBL" id="CDW77628.1"/>
    </source>
</evidence>
<evidence type="ECO:0008006" key="13">
    <source>
        <dbReference type="Google" id="ProtNLM"/>
    </source>
</evidence>
<dbReference type="AlphaFoldDB" id="A0A078A9Z2"/>
<dbReference type="GO" id="GO:0005886">
    <property type="term" value="C:plasma membrane"/>
    <property type="evidence" value="ECO:0007669"/>
    <property type="project" value="TreeGrafter"/>
</dbReference>
<evidence type="ECO:0000256" key="8">
    <source>
        <dbReference type="SAM" id="Phobius"/>
    </source>
</evidence>
<organism evidence="11 12">
    <name type="scientific">Stylonychia lemnae</name>
    <name type="common">Ciliate</name>
    <dbReference type="NCBI Taxonomy" id="5949"/>
    <lineage>
        <taxon>Eukaryota</taxon>
        <taxon>Sar</taxon>
        <taxon>Alveolata</taxon>
        <taxon>Ciliophora</taxon>
        <taxon>Intramacronucleata</taxon>
        <taxon>Spirotrichea</taxon>
        <taxon>Stichotrichia</taxon>
        <taxon>Sporadotrichida</taxon>
        <taxon>Oxytrichidae</taxon>
        <taxon>Stylonychinae</taxon>
        <taxon>Stylonychia</taxon>
    </lineage>
</organism>
<dbReference type="InParanoid" id="A0A078A9Z2"/>
<dbReference type="OMA" id="RWERHIS"/>
<feature type="transmembrane region" description="Helical" evidence="8">
    <location>
        <begin position="697"/>
        <end position="715"/>
    </location>
</feature>
<dbReference type="Proteomes" id="UP000039865">
    <property type="component" value="Unassembled WGS sequence"/>
</dbReference>
<dbReference type="PANTHER" id="PTHR13018">
    <property type="entry name" value="PROBABLE MEMBRANE PROTEIN DUF221-RELATED"/>
    <property type="match status" value="1"/>
</dbReference>
<dbReference type="InterPro" id="IPR032880">
    <property type="entry name" value="CSC1/OSCA1-like_N"/>
</dbReference>
<comment type="similarity">
    <text evidence="2">Belongs to the CSC1 (TC 1.A.17) family.</text>
</comment>
<dbReference type="Pfam" id="PF02714">
    <property type="entry name" value="RSN1_7TM"/>
    <property type="match status" value="1"/>
</dbReference>
<dbReference type="InterPro" id="IPR003864">
    <property type="entry name" value="CSC1/OSCA1-like_7TM"/>
</dbReference>
<dbReference type="GO" id="GO:0005227">
    <property type="term" value="F:calcium-activated cation channel activity"/>
    <property type="evidence" value="ECO:0007669"/>
    <property type="project" value="InterPro"/>
</dbReference>
<dbReference type="Pfam" id="PF13967">
    <property type="entry name" value="RSN1_TM"/>
    <property type="match status" value="1"/>
</dbReference>
<evidence type="ECO:0000313" key="12">
    <source>
        <dbReference type="Proteomes" id="UP000039865"/>
    </source>
</evidence>
<feature type="transmembrane region" description="Helical" evidence="8">
    <location>
        <begin position="155"/>
        <end position="173"/>
    </location>
</feature>
<feature type="transmembrane region" description="Helical" evidence="8">
    <location>
        <begin position="6"/>
        <end position="25"/>
    </location>
</feature>
<reference evidence="11 12" key="1">
    <citation type="submission" date="2014-06" db="EMBL/GenBank/DDBJ databases">
        <authorList>
            <person name="Swart Estienne"/>
        </authorList>
    </citation>
    <scope>NUCLEOTIDE SEQUENCE [LARGE SCALE GENOMIC DNA]</scope>
    <source>
        <strain evidence="11 12">130c</strain>
    </source>
</reference>
<feature type="transmembrane region" description="Helical" evidence="8">
    <location>
        <begin position="468"/>
        <end position="487"/>
    </location>
</feature>
<feature type="transmembrane region" description="Helical" evidence="8">
    <location>
        <begin position="415"/>
        <end position="435"/>
    </location>
</feature>
<evidence type="ECO:0000256" key="5">
    <source>
        <dbReference type="ARBA" id="ARBA00022989"/>
    </source>
</evidence>
<feature type="region of interest" description="Disordered" evidence="7">
    <location>
        <begin position="821"/>
        <end position="851"/>
    </location>
</feature>
<evidence type="ECO:0000256" key="4">
    <source>
        <dbReference type="ARBA" id="ARBA00022692"/>
    </source>
</evidence>
<feature type="region of interest" description="Disordered" evidence="7">
    <location>
        <begin position="864"/>
        <end position="885"/>
    </location>
</feature>
<feature type="domain" description="CSC1/OSCA1-like 7TM region" evidence="9">
    <location>
        <begin position="413"/>
        <end position="688"/>
    </location>
</feature>
<feature type="transmembrane region" description="Helical" evidence="8">
    <location>
        <begin position="113"/>
        <end position="130"/>
    </location>
</feature>
<feature type="transmembrane region" description="Helical" evidence="8">
    <location>
        <begin position="618"/>
        <end position="645"/>
    </location>
</feature>
<name>A0A078A9Z2_STYLE</name>
<keyword evidence="12" id="KW-1185">Reference proteome</keyword>
<dbReference type="OrthoDB" id="309873at2759"/>
<dbReference type="InterPro" id="IPR045122">
    <property type="entry name" value="Csc1-like"/>
</dbReference>
<keyword evidence="5 8" id="KW-1133">Transmembrane helix</keyword>
<accession>A0A078A9Z2</accession>